<dbReference type="InParanoid" id="A0A5N4AFK1"/>
<feature type="chain" id="PRO_5024466919" description="DUF4794 domain-containing protein" evidence="1">
    <location>
        <begin position="24"/>
        <end position="295"/>
    </location>
</feature>
<proteinExistence type="predicted"/>
<sequence length="295" mass="32282">MLIRLVALFLVAVLGLPSAMTSAKPGGVFATPIHIPEEIHAVHPVFQSALPVVAKQVVPVPEPQQVTYTRTDVLSRKVTSNTHPYFYDVAAPHSIKHTHYIEENIVRGDGKPAQPENNPSVEANFRKAQEESARIAIDVRNNYGQQEDAPQPRAPTSAPVKVSAPILRSGPPVQVPLMANHEESIKRELPPVPVARLQPAAPPTPLLPAPAPAPIIIGYPYPTAQVSDYRRTFYTPSNFPYPQLFRSAPTVIKPEEYTPPCNDEGVLETRVASAPETPRVQTEIHHGPGAISRYF</sequence>
<dbReference type="AlphaFoldDB" id="A0A5N4AFK1"/>
<gene>
    <name evidence="2" type="ORF">PPYR_10164</name>
</gene>
<keyword evidence="3" id="KW-1185">Reference proteome</keyword>
<keyword evidence="1" id="KW-0732">Signal</keyword>
<accession>A0A5N4AFK1</accession>
<evidence type="ECO:0000313" key="2">
    <source>
        <dbReference type="EMBL" id="KAB0796103.1"/>
    </source>
</evidence>
<dbReference type="EMBL" id="VVIM01000007">
    <property type="protein sequence ID" value="KAB0796103.1"/>
    <property type="molecule type" value="Genomic_DNA"/>
</dbReference>
<comment type="caution">
    <text evidence="2">The sequence shown here is derived from an EMBL/GenBank/DDBJ whole genome shotgun (WGS) entry which is preliminary data.</text>
</comment>
<evidence type="ECO:0008006" key="4">
    <source>
        <dbReference type="Google" id="ProtNLM"/>
    </source>
</evidence>
<feature type="signal peptide" evidence="1">
    <location>
        <begin position="1"/>
        <end position="23"/>
    </location>
</feature>
<name>A0A5N4AFK1_PHOPY</name>
<dbReference type="Proteomes" id="UP000327044">
    <property type="component" value="Unassembled WGS sequence"/>
</dbReference>
<reference evidence="2 3" key="1">
    <citation type="journal article" date="2018" name="Elife">
        <title>Firefly genomes illuminate parallel origins of bioluminescence in beetles.</title>
        <authorList>
            <person name="Fallon T.R."/>
            <person name="Lower S.E."/>
            <person name="Chang C.H."/>
            <person name="Bessho-Uehara M."/>
            <person name="Martin G.J."/>
            <person name="Bewick A.J."/>
            <person name="Behringer M."/>
            <person name="Debat H.J."/>
            <person name="Wong I."/>
            <person name="Day J.C."/>
            <person name="Suvorov A."/>
            <person name="Silva C.J."/>
            <person name="Stanger-Hall K.F."/>
            <person name="Hall D.W."/>
            <person name="Schmitz R.J."/>
            <person name="Nelson D.R."/>
            <person name="Lewis S.M."/>
            <person name="Shigenobu S."/>
            <person name="Bybee S.M."/>
            <person name="Larracuente A.M."/>
            <person name="Oba Y."/>
            <person name="Weng J.K."/>
        </authorList>
    </citation>
    <scope>NUCLEOTIDE SEQUENCE [LARGE SCALE GENOMIC DNA]</scope>
    <source>
        <strain evidence="2">1611_PpyrPB1</strain>
        <tissue evidence="2">Whole body</tissue>
    </source>
</reference>
<evidence type="ECO:0000256" key="1">
    <source>
        <dbReference type="SAM" id="SignalP"/>
    </source>
</evidence>
<protein>
    <recommendedName>
        <fullName evidence="4">DUF4794 domain-containing protein</fullName>
    </recommendedName>
</protein>
<evidence type="ECO:0000313" key="3">
    <source>
        <dbReference type="Proteomes" id="UP000327044"/>
    </source>
</evidence>
<organism evidence="2 3">
    <name type="scientific">Photinus pyralis</name>
    <name type="common">Common eastern firefly</name>
    <name type="synonym">Lampyris pyralis</name>
    <dbReference type="NCBI Taxonomy" id="7054"/>
    <lineage>
        <taxon>Eukaryota</taxon>
        <taxon>Metazoa</taxon>
        <taxon>Ecdysozoa</taxon>
        <taxon>Arthropoda</taxon>
        <taxon>Hexapoda</taxon>
        <taxon>Insecta</taxon>
        <taxon>Pterygota</taxon>
        <taxon>Neoptera</taxon>
        <taxon>Endopterygota</taxon>
        <taxon>Coleoptera</taxon>
        <taxon>Polyphaga</taxon>
        <taxon>Elateriformia</taxon>
        <taxon>Elateroidea</taxon>
        <taxon>Lampyridae</taxon>
        <taxon>Lampyrinae</taxon>
        <taxon>Photinus</taxon>
    </lineage>
</organism>